<accession>A0A4Q9L9L4</accession>
<dbReference type="NCBIfam" id="TIGR00234">
    <property type="entry name" value="tyrS"/>
    <property type="match status" value="1"/>
</dbReference>
<keyword evidence="8 11" id="KW-0648">Protein biosynthesis</keyword>
<comment type="caution">
    <text evidence="12">The sequence shown here is derived from an EMBL/GenBank/DDBJ whole genome shotgun (WGS) entry which is preliminary data.</text>
</comment>
<evidence type="ECO:0000256" key="11">
    <source>
        <dbReference type="RuleBase" id="RU361234"/>
    </source>
</evidence>
<evidence type="ECO:0000256" key="3">
    <source>
        <dbReference type="ARBA" id="ARBA00011738"/>
    </source>
</evidence>
<gene>
    <name evidence="12" type="ORF">CWI37_0252p0020</name>
</gene>
<dbReference type="VEuPathDB" id="MicrosporidiaDB:CWI37_0252p0020"/>
<dbReference type="PANTHER" id="PTHR46264:SF4">
    <property type="entry name" value="TYROSINE--TRNA LIGASE, CYTOPLASMIC"/>
    <property type="match status" value="1"/>
</dbReference>
<comment type="similarity">
    <text evidence="2 11">Belongs to the class-I aminoacyl-tRNA synthetase family.</text>
</comment>
<dbReference type="GO" id="GO:0006437">
    <property type="term" value="P:tyrosyl-tRNA aminoacylation"/>
    <property type="evidence" value="ECO:0007669"/>
    <property type="project" value="InterPro"/>
</dbReference>
<evidence type="ECO:0000313" key="13">
    <source>
        <dbReference type="Proteomes" id="UP000292362"/>
    </source>
</evidence>
<evidence type="ECO:0000256" key="10">
    <source>
        <dbReference type="ARBA" id="ARBA00048248"/>
    </source>
</evidence>
<comment type="subcellular location">
    <subcellularLocation>
        <location evidence="1">Cytoplasm</location>
    </subcellularLocation>
</comment>
<organism evidence="12 13">
    <name type="scientific">Hamiltosporidium tvaerminnensis</name>
    <dbReference type="NCBI Taxonomy" id="1176355"/>
    <lineage>
        <taxon>Eukaryota</taxon>
        <taxon>Fungi</taxon>
        <taxon>Fungi incertae sedis</taxon>
        <taxon>Microsporidia</taxon>
        <taxon>Dubosqiidae</taxon>
        <taxon>Hamiltosporidium</taxon>
    </lineage>
</organism>
<dbReference type="PANTHER" id="PTHR46264">
    <property type="entry name" value="TYROSINE-TRNA LIGASE"/>
    <property type="match status" value="1"/>
</dbReference>
<dbReference type="Proteomes" id="UP000292362">
    <property type="component" value="Unassembled WGS sequence"/>
</dbReference>
<evidence type="ECO:0000256" key="8">
    <source>
        <dbReference type="ARBA" id="ARBA00022917"/>
    </source>
</evidence>
<dbReference type="GO" id="GO:0004831">
    <property type="term" value="F:tyrosine-tRNA ligase activity"/>
    <property type="evidence" value="ECO:0007669"/>
    <property type="project" value="UniProtKB-EC"/>
</dbReference>
<reference evidence="12 13" key="1">
    <citation type="submission" date="2017-12" db="EMBL/GenBank/DDBJ databases">
        <authorList>
            <person name="Pombert J.-F."/>
            <person name="Haag K.L."/>
            <person name="Ebert D."/>
        </authorList>
    </citation>
    <scope>NUCLEOTIDE SEQUENCE [LARGE SCALE GENOMIC DNA]</scope>
    <source>
        <strain evidence="12">FI-OER-3-3</strain>
    </source>
</reference>
<name>A0A4Q9L9L4_9MICR</name>
<evidence type="ECO:0000313" key="12">
    <source>
        <dbReference type="EMBL" id="TBU03681.1"/>
    </source>
</evidence>
<dbReference type="InterPro" id="IPR002307">
    <property type="entry name" value="Tyr-tRNA-ligase"/>
</dbReference>
<dbReference type="Gene3D" id="3.40.50.620">
    <property type="entry name" value="HUPs"/>
    <property type="match status" value="1"/>
</dbReference>
<dbReference type="GO" id="GO:0005737">
    <property type="term" value="C:cytoplasm"/>
    <property type="evidence" value="ECO:0007669"/>
    <property type="project" value="UniProtKB-SubCell"/>
</dbReference>
<evidence type="ECO:0000256" key="5">
    <source>
        <dbReference type="ARBA" id="ARBA00022598"/>
    </source>
</evidence>
<evidence type="ECO:0000256" key="7">
    <source>
        <dbReference type="ARBA" id="ARBA00022840"/>
    </source>
</evidence>
<comment type="catalytic activity">
    <reaction evidence="10 11">
        <text>tRNA(Tyr) + L-tyrosine + ATP = L-tyrosyl-tRNA(Tyr) + AMP + diphosphate + H(+)</text>
        <dbReference type="Rhea" id="RHEA:10220"/>
        <dbReference type="Rhea" id="RHEA-COMP:9706"/>
        <dbReference type="Rhea" id="RHEA-COMP:9707"/>
        <dbReference type="ChEBI" id="CHEBI:15378"/>
        <dbReference type="ChEBI" id="CHEBI:30616"/>
        <dbReference type="ChEBI" id="CHEBI:33019"/>
        <dbReference type="ChEBI" id="CHEBI:58315"/>
        <dbReference type="ChEBI" id="CHEBI:78442"/>
        <dbReference type="ChEBI" id="CHEBI:78536"/>
        <dbReference type="ChEBI" id="CHEBI:456215"/>
        <dbReference type="EC" id="6.1.1.1"/>
    </reaction>
</comment>
<dbReference type="Pfam" id="PF00579">
    <property type="entry name" value="tRNA-synt_1b"/>
    <property type="match status" value="1"/>
</dbReference>
<dbReference type="EC" id="6.1.1.1" evidence="11"/>
<sequence length="345" mass="39812">MVSDEKLFLIKRNLQEILSEEILTEKPKNEKIKIYWGTAPTGRIHVAYYVPLLKIRDFLIAGCDVKILLADIHAMLDNLKSKFEVVGFRTQYYENCIKAMLANIGVDSENSSFGKIIFIKGSDFQTSSKYVMDLYKLSSITTERDGKKAGTEVVKQVSNPLLSSLIYPLMQALDEEYLDVDAQFGGVDQRKIFTFAMKYLPQLGFKKRAHLMNPMIPGLNSEKMSSSDKYSKIDMLETKENIEKNIRKCFCEEGNKETGLLYLIRHIIYPIFEIKNLKVEIFIKSLNKKNFYEKYQELENDFVEKIIHPQDLKKSVAEMVEIIVGPVRKEMGEFQELIQNAYGSE</sequence>
<comment type="subunit">
    <text evidence="3">Homodimer.</text>
</comment>
<evidence type="ECO:0000256" key="9">
    <source>
        <dbReference type="ARBA" id="ARBA00023146"/>
    </source>
</evidence>
<evidence type="ECO:0000256" key="2">
    <source>
        <dbReference type="ARBA" id="ARBA00005594"/>
    </source>
</evidence>
<keyword evidence="5 11" id="KW-0436">Ligase</keyword>
<evidence type="ECO:0000256" key="1">
    <source>
        <dbReference type="ARBA" id="ARBA00004496"/>
    </source>
</evidence>
<dbReference type="InterPro" id="IPR050489">
    <property type="entry name" value="Tyr-tRNA_synthase"/>
</dbReference>
<proteinExistence type="inferred from homology"/>
<keyword evidence="6 11" id="KW-0547">Nucleotide-binding</keyword>
<dbReference type="PIRSF" id="PIRSF006588">
    <property type="entry name" value="TyrRS_arch_euk"/>
    <property type="match status" value="1"/>
</dbReference>
<dbReference type="AlphaFoldDB" id="A0A4Q9L9L4"/>
<dbReference type="InterPro" id="IPR023617">
    <property type="entry name" value="Tyr-tRNA-ligase_arc/euk-type"/>
</dbReference>
<dbReference type="InterPro" id="IPR002305">
    <property type="entry name" value="aa-tRNA-synth_Ic"/>
</dbReference>
<keyword evidence="9 11" id="KW-0030">Aminoacyl-tRNA synthetase</keyword>
<dbReference type="Gene3D" id="1.10.240.10">
    <property type="entry name" value="Tyrosyl-Transfer RNA Synthetase"/>
    <property type="match status" value="1"/>
</dbReference>
<dbReference type="InterPro" id="IPR014729">
    <property type="entry name" value="Rossmann-like_a/b/a_fold"/>
</dbReference>
<dbReference type="NCBIfam" id="NF006330">
    <property type="entry name" value="PRK08560.1"/>
    <property type="match status" value="1"/>
</dbReference>
<dbReference type="PRINTS" id="PR01040">
    <property type="entry name" value="TRNASYNTHTYR"/>
</dbReference>
<evidence type="ECO:0000256" key="6">
    <source>
        <dbReference type="ARBA" id="ARBA00022741"/>
    </source>
</evidence>
<dbReference type="FunFam" id="3.40.50.620:FF:000040">
    <property type="entry name" value="Tyrosine--tRNA ligase"/>
    <property type="match status" value="1"/>
</dbReference>
<evidence type="ECO:0000256" key="4">
    <source>
        <dbReference type="ARBA" id="ARBA00022490"/>
    </source>
</evidence>
<keyword evidence="4" id="KW-0963">Cytoplasm</keyword>
<protein>
    <recommendedName>
        <fullName evidence="11">Tyrosine--tRNA ligase</fullName>
        <ecNumber evidence="11">6.1.1.1</ecNumber>
    </recommendedName>
    <alternativeName>
        <fullName evidence="11">Tyrosyl-tRNA synthetase</fullName>
    </alternativeName>
</protein>
<dbReference type="EMBL" id="PITJ01000252">
    <property type="protein sequence ID" value="TBU03681.1"/>
    <property type="molecule type" value="Genomic_DNA"/>
</dbReference>
<dbReference type="GO" id="GO:0005524">
    <property type="term" value="F:ATP binding"/>
    <property type="evidence" value="ECO:0007669"/>
    <property type="project" value="UniProtKB-KW"/>
</dbReference>
<keyword evidence="7 11" id="KW-0067">ATP-binding</keyword>
<dbReference type="SUPFAM" id="SSF52374">
    <property type="entry name" value="Nucleotidylyl transferase"/>
    <property type="match status" value="1"/>
</dbReference>